<comment type="caution">
    <text evidence="1">The sequence shown here is derived from an EMBL/GenBank/DDBJ whole genome shotgun (WGS) entry which is preliminary data.</text>
</comment>
<organism evidence="1 2">
    <name type="scientific">Catharanthus roseus</name>
    <name type="common">Madagascar periwinkle</name>
    <name type="synonym">Vinca rosea</name>
    <dbReference type="NCBI Taxonomy" id="4058"/>
    <lineage>
        <taxon>Eukaryota</taxon>
        <taxon>Viridiplantae</taxon>
        <taxon>Streptophyta</taxon>
        <taxon>Embryophyta</taxon>
        <taxon>Tracheophyta</taxon>
        <taxon>Spermatophyta</taxon>
        <taxon>Magnoliopsida</taxon>
        <taxon>eudicotyledons</taxon>
        <taxon>Gunneridae</taxon>
        <taxon>Pentapetalae</taxon>
        <taxon>asterids</taxon>
        <taxon>lamiids</taxon>
        <taxon>Gentianales</taxon>
        <taxon>Apocynaceae</taxon>
        <taxon>Rauvolfioideae</taxon>
        <taxon>Vinceae</taxon>
        <taxon>Catharanthinae</taxon>
        <taxon>Catharanthus</taxon>
    </lineage>
</organism>
<reference evidence="2" key="1">
    <citation type="journal article" date="2023" name="Nat. Plants">
        <title>Single-cell RNA sequencing provides a high-resolution roadmap for understanding the multicellular compartmentation of specialized metabolism.</title>
        <authorList>
            <person name="Sun S."/>
            <person name="Shen X."/>
            <person name="Li Y."/>
            <person name="Li Y."/>
            <person name="Wang S."/>
            <person name="Li R."/>
            <person name="Zhang H."/>
            <person name="Shen G."/>
            <person name="Guo B."/>
            <person name="Wei J."/>
            <person name="Xu J."/>
            <person name="St-Pierre B."/>
            <person name="Chen S."/>
            <person name="Sun C."/>
        </authorList>
    </citation>
    <scope>NUCLEOTIDE SEQUENCE [LARGE SCALE GENOMIC DNA]</scope>
</reference>
<name>A0ACC0AWE9_CATRO</name>
<dbReference type="Proteomes" id="UP001060085">
    <property type="component" value="Linkage Group LG05"/>
</dbReference>
<evidence type="ECO:0000313" key="2">
    <source>
        <dbReference type="Proteomes" id="UP001060085"/>
    </source>
</evidence>
<protein>
    <submittedName>
        <fullName evidence="1">Uncharacterized protein</fullName>
    </submittedName>
</protein>
<evidence type="ECO:0000313" key="1">
    <source>
        <dbReference type="EMBL" id="KAI5664203.1"/>
    </source>
</evidence>
<sequence length="143" mass="15991">MDGDDDEDDVNDLDNEFNYAQGYIKATLPQGEDADLSSSLRHEPQQPIPLLTNGQSVSGEIPTATPETRSVRSILELLGPVPVRIVDPSKDLNSYELGSVDWKEKVEGWQLKEEKIMVQMTNRYSEGKGDIKERGSNGEELQR</sequence>
<proteinExistence type="predicted"/>
<gene>
    <name evidence="1" type="ORF">M9H77_23526</name>
</gene>
<keyword evidence="2" id="KW-1185">Reference proteome</keyword>
<accession>A0ACC0AWE9</accession>
<dbReference type="EMBL" id="CM044705">
    <property type="protein sequence ID" value="KAI5664203.1"/>
    <property type="molecule type" value="Genomic_DNA"/>
</dbReference>